<dbReference type="VEuPathDB" id="PlasmoDB:PCYB_022140"/>
<feature type="compositionally biased region" description="Low complexity" evidence="1">
    <location>
        <begin position="1895"/>
        <end position="1915"/>
    </location>
</feature>
<feature type="compositionally biased region" description="Acidic residues" evidence="1">
    <location>
        <begin position="1"/>
        <end position="10"/>
    </location>
</feature>
<dbReference type="Gene3D" id="3.90.70.10">
    <property type="entry name" value="Cysteine proteinases"/>
    <property type="match status" value="2"/>
</dbReference>
<evidence type="ECO:0000313" key="3">
    <source>
        <dbReference type="EMBL" id="GAB64644.1"/>
    </source>
</evidence>
<feature type="region of interest" description="Disordered" evidence="1">
    <location>
        <begin position="459"/>
        <end position="505"/>
    </location>
</feature>
<gene>
    <name evidence="3" type="ORF">PCYB_022140</name>
</gene>
<feature type="region of interest" description="Disordered" evidence="1">
    <location>
        <begin position="1219"/>
        <end position="1381"/>
    </location>
</feature>
<feature type="region of interest" description="Disordered" evidence="1">
    <location>
        <begin position="667"/>
        <end position="768"/>
    </location>
</feature>
<dbReference type="PROSITE" id="PS00972">
    <property type="entry name" value="USP_1"/>
    <property type="match status" value="1"/>
</dbReference>
<accession>K6UPQ5</accession>
<dbReference type="InterPro" id="IPR018200">
    <property type="entry name" value="USP_CS"/>
</dbReference>
<feature type="compositionally biased region" description="Acidic residues" evidence="1">
    <location>
        <begin position="726"/>
        <end position="742"/>
    </location>
</feature>
<evidence type="ECO:0000259" key="2">
    <source>
        <dbReference type="PROSITE" id="PS50235"/>
    </source>
</evidence>
<feature type="compositionally biased region" description="Basic and acidic residues" evidence="1">
    <location>
        <begin position="358"/>
        <end position="370"/>
    </location>
</feature>
<dbReference type="GO" id="GO:0005829">
    <property type="term" value="C:cytosol"/>
    <property type="evidence" value="ECO:0007669"/>
    <property type="project" value="TreeGrafter"/>
</dbReference>
<dbReference type="OMA" id="WKVCPNF"/>
<feature type="compositionally biased region" description="Basic residues" evidence="1">
    <location>
        <begin position="348"/>
        <end position="357"/>
    </location>
</feature>
<dbReference type="GO" id="GO:0004843">
    <property type="term" value="F:cysteine-type deubiquitinase activity"/>
    <property type="evidence" value="ECO:0007669"/>
    <property type="project" value="InterPro"/>
</dbReference>
<dbReference type="GO" id="GO:0005634">
    <property type="term" value="C:nucleus"/>
    <property type="evidence" value="ECO:0007669"/>
    <property type="project" value="TreeGrafter"/>
</dbReference>
<keyword evidence="3" id="KW-0378">Hydrolase</keyword>
<dbReference type="FunFam" id="3.90.70.10:FF:000137">
    <property type="entry name" value="Putative ubiquitin carboxyl-terminal hydrolase"/>
    <property type="match status" value="1"/>
</dbReference>
<dbReference type="PROSITE" id="PS00973">
    <property type="entry name" value="USP_2"/>
    <property type="match status" value="1"/>
</dbReference>
<dbReference type="InterPro" id="IPR001394">
    <property type="entry name" value="Peptidase_C19_UCH"/>
</dbReference>
<feature type="compositionally biased region" description="Basic and acidic residues" evidence="1">
    <location>
        <begin position="1298"/>
        <end position="1329"/>
    </location>
</feature>
<feature type="compositionally biased region" description="Basic and acidic residues" evidence="1">
    <location>
        <begin position="1837"/>
        <end position="1851"/>
    </location>
</feature>
<sequence length="2250" mass="257689">MYNSNDDEEENYSRNRRSNSSDSGNGDGNGMLNDPINTYNHYNNFNRFHEQNMQACKIDEIYVDDSYDENNSYSQKGEKLTDNNHFEVNKNVCFDGPYSHKNLREVTENEIELVVDNFFDRIRNNEDVYSEWKVCPNFIFRLLFIAKSRSNNYMYPVASSFIEAIAKDDWVPDWGFSSVQYYIILINLADYRKSYYKIDHFSFSHLNTDRGWHNFVPFEKLREPGFINENGQIVLRAGVFPFGSESFKNSRDINYDSKSRTGFVGLKNHGATCYMNALLQLLYHINIFRKAVCMMIFNIENIIGEKTLEFFKKKFEKKKRRKNLGLTNDKSCTTQMIVDGGEVDSKNAKNRKKKKTKFERVDSSDSEHFKGTSPMRMVPYTPSDNNGEEGNCDGEGHIPQGDEHKRDGVQHDIRIQNGAFGEPEVIADPDESQLYEMGKHNHNIRVKNDMKNADLRMNHLSRSDDNDNGSSTTGQLRHSNEDPLGPAHNAALGDGSPFSGSPLMERPYDHLHQLQADKVENVKEKKTISEYQQMYAPHEHVSNNDGEETQEGATYRPTNVVNIGRISSNDIAKITNVPNVGANEYEIKNNKKHAYVHNSSSDPSIDTGGMQNNVSNNDSGEVYYDNSVYKSEGYNNEMVMTMNCKKNKKKGMVSSDNLSNISTLSKEKKKKKFASNNNFHLTPSGSVKKENDSSVNNAVGHSEGEEGPVPRDGESSPMGALHGSGAEEDGGVDGSADEDSDADDHHNERSGNALRGDEDDSYSDSDMSVLSITSSGSSSYVSCSSASSSYYHKNKRKTKYDKSKEIDYKNILLEEENEKKNILPTSLALQNLFYKLHCMNEAVSCKELIRSFGWDASDVFTQQDTHELLKLLLDKVEEQMKGTVVEGSVKKMFEGEVETYIECLDIDYKSVRKETYEDIQLDVQGCNNIYESLDKAIEAEVLEGDNIYETDGYGKQKAKKGMRFLSFPNICIFLLKRFTFDLQRMETVKLNNRFEFYKELDLSKYCQSGGEYVLQAVSVHQGNMNSGHYYSFSYKHNENFWLKCDDDKIFRVSEYSVINDNFGGYDINMESDLYDFDIADKIKQRMKHYSAYMLVYVKKSLIPKLIKECDPAVVNPQVVKRCRMEEIINRRRTKLKQEILQYVKIRVFDKYSYLYKSFSDLPPVGIPSLFNIKFDRNKTVLETFCKILKIIKKIYLCKRKKREGYLLRKSRKLKMERVEKAEELEKVSSQRDNRPMRDHSTSVLLKSEVPADGGDPYRQALVGEHFQRGRTPKEERDKAGAISSRSDRGSSDGNGYSRTEHATSRGKKTHENEWNECIQEKGTRRDASKKGVSKRGLNAECTSPEEGPLDLNDPCDNPPEELPPQHSSAEDSLSTVSSVPSCCSTKSIDKYIKYLSKRKNERSKRRSSHVNNSRMKNFSSSNNSSYYSSSYSSHSGEDSYSSASSSSSNGYVKEKKCFYVLLPTNDVYRYFPLDMKINSQLYLYELLKKTNKESNDLFPTIDILYLPYNKKTSIRKNNSNTKNKNVLFFFKYFDIYAEEKIGDTSLICLDLMYCDVYLKPKELESRIIQKILKAMKKGYITSYNYDLWRSYLNEEEEYYYVDDPLNFKIFIEYKNKCNLIKSKKIIAHNKMVPGDILIFNFLSNAELEKKKNFIVRLGTRKEDLFLTDENQVTYDLFFNADILSKILYRKKKLIEKMHNCCYIVSNKNGVYYKVSTCASDSGDCVFPVMSNIGVSNPNGEPIDGELCQKDLLNDDYFVNGTSSSNLRKKKTKKETASEMAVQLDGNIDFAAPSRMQQENYFAYGEAEEEDVVGVAGSTRATMAAEEEHSRKTQLGSDRTKDPSRLGQKDGSKANGPNGTSLNFYLPMEKDPLQGVNPALHADREEDKEGEEDASRASAANRANRANRANHANHANYPHREDPHQPLIIDDMKDNTHVMDEHMDVENENFSALNMTKENLSSQEVMNLYLYLKKFGTKFEKNGINYEYSLLSKSMLMSVNEAAVNNKKLIFKRKKKHPPNIYNNECVNICRDYQYPFYSPPTSDLSTDDEKRVPEKDIQKEEVKRKKKKKNHDEAVMGTSIQNLNYTNGYAQNGVTHMAIKAGKNEEGQANGLVYKCISNSTNVLGERVTDGKNTSGTSNSDLKNDYGHNNNLRVPSVNFNSSNENNISNDLIARNDSEISFCSSANSDLTYTSESTAYYMFNAEDPLESVYTNEIYDHKKKRKKKKKKKKKCLLHRIREWIIMWIPRLLP</sequence>
<dbReference type="eggNOG" id="KOG1863">
    <property type="taxonomic scope" value="Eukaryota"/>
</dbReference>
<evidence type="ECO:0000256" key="1">
    <source>
        <dbReference type="SAM" id="MobiDB-lite"/>
    </source>
</evidence>
<feature type="compositionally biased region" description="Basic and acidic residues" evidence="1">
    <location>
        <begin position="2047"/>
        <end position="2063"/>
    </location>
</feature>
<dbReference type="GO" id="GO:0016579">
    <property type="term" value="P:protein deubiquitination"/>
    <property type="evidence" value="ECO:0007669"/>
    <property type="project" value="InterPro"/>
</dbReference>
<feature type="region of interest" description="Disordered" evidence="1">
    <location>
        <begin position="1"/>
        <end position="35"/>
    </location>
</feature>
<dbReference type="InterPro" id="IPR038765">
    <property type="entry name" value="Papain-like_cys_pep_sf"/>
</dbReference>
<feature type="region of interest" description="Disordered" evidence="1">
    <location>
        <begin position="1820"/>
        <end position="1925"/>
    </location>
</feature>
<evidence type="ECO:0000313" key="4">
    <source>
        <dbReference type="Proteomes" id="UP000006319"/>
    </source>
</evidence>
<feature type="compositionally biased region" description="Basic residues" evidence="1">
    <location>
        <begin position="1395"/>
        <end position="1408"/>
    </location>
</feature>
<dbReference type="EMBL" id="DF157094">
    <property type="protein sequence ID" value="GAB64644.1"/>
    <property type="molecule type" value="Genomic_DNA"/>
</dbReference>
<feature type="domain" description="USP" evidence="2">
    <location>
        <begin position="752"/>
        <end position="1099"/>
    </location>
</feature>
<feature type="compositionally biased region" description="Polar residues" evidence="1">
    <location>
        <begin position="674"/>
        <end position="685"/>
    </location>
</feature>
<keyword evidence="4" id="KW-1185">Reference proteome</keyword>
<feature type="compositionally biased region" description="Basic and acidic residues" evidence="1">
    <location>
        <begin position="394"/>
        <end position="405"/>
    </location>
</feature>
<dbReference type="Gene3D" id="2.60.210.10">
    <property type="entry name" value="Apoptosis, Tumor Necrosis Factor Receptor Associated Protein 2, Chain A"/>
    <property type="match status" value="1"/>
</dbReference>
<dbReference type="PhylomeDB" id="K6UPQ5"/>
<dbReference type="InterPro" id="IPR002083">
    <property type="entry name" value="MATH/TRAF_dom"/>
</dbReference>
<feature type="region of interest" description="Disordered" evidence="1">
    <location>
        <begin position="2127"/>
        <end position="2148"/>
    </location>
</feature>
<dbReference type="KEGG" id="pcy:PCYB_022140"/>
<dbReference type="InterPro" id="IPR050164">
    <property type="entry name" value="Peptidase_C19"/>
</dbReference>
<feature type="compositionally biased region" description="Basic and acidic residues" evidence="1">
    <location>
        <begin position="1265"/>
        <end position="1290"/>
    </location>
</feature>
<feature type="compositionally biased region" description="Basic and acidic residues" evidence="1">
    <location>
        <begin position="702"/>
        <end position="714"/>
    </location>
</feature>
<feature type="compositionally biased region" description="Low complexity" evidence="1">
    <location>
        <begin position="1411"/>
        <end position="1424"/>
    </location>
</feature>
<dbReference type="Proteomes" id="UP000006319">
    <property type="component" value="Chromosome 2"/>
</dbReference>
<dbReference type="CDD" id="cd00121">
    <property type="entry name" value="MATH"/>
    <property type="match status" value="1"/>
</dbReference>
<dbReference type="SUPFAM" id="SSF54001">
    <property type="entry name" value="Cysteine proteinases"/>
    <property type="match status" value="2"/>
</dbReference>
<dbReference type="InterPro" id="IPR028889">
    <property type="entry name" value="USP"/>
</dbReference>
<dbReference type="PANTHER" id="PTHR24006:SF644">
    <property type="entry name" value="UBIQUITIN CARBOXYL-TERMINAL HYDROLASE 7"/>
    <property type="match status" value="1"/>
</dbReference>
<dbReference type="OrthoDB" id="289038at2759"/>
<dbReference type="RefSeq" id="XP_004220611.1">
    <property type="nucleotide sequence ID" value="XM_004220563.1"/>
</dbReference>
<protein>
    <submittedName>
        <fullName evidence="3">Ubiquitin carboxyl-terminal hydrolase family 2</fullName>
    </submittedName>
</protein>
<proteinExistence type="predicted"/>
<dbReference type="Pfam" id="PF00443">
    <property type="entry name" value="UCH"/>
    <property type="match status" value="2"/>
</dbReference>
<feature type="compositionally biased region" description="Polar residues" evidence="1">
    <location>
        <begin position="2131"/>
        <end position="2148"/>
    </location>
</feature>
<organism evidence="3 4">
    <name type="scientific">Plasmodium cynomolgi (strain B)</name>
    <dbReference type="NCBI Taxonomy" id="1120755"/>
    <lineage>
        <taxon>Eukaryota</taxon>
        <taxon>Sar</taxon>
        <taxon>Alveolata</taxon>
        <taxon>Apicomplexa</taxon>
        <taxon>Aconoidasida</taxon>
        <taxon>Haemosporida</taxon>
        <taxon>Plasmodiidae</taxon>
        <taxon>Plasmodium</taxon>
        <taxon>Plasmodium (Plasmodium)</taxon>
    </lineage>
</organism>
<feature type="compositionally biased region" description="Basic and acidic residues" evidence="1">
    <location>
        <begin position="1219"/>
        <end position="1240"/>
    </location>
</feature>
<dbReference type="GeneID" id="14690932"/>
<dbReference type="GO" id="GO:0031647">
    <property type="term" value="P:regulation of protein stability"/>
    <property type="evidence" value="ECO:0007669"/>
    <property type="project" value="TreeGrafter"/>
</dbReference>
<dbReference type="SUPFAM" id="SSF49599">
    <property type="entry name" value="TRAF domain-like"/>
    <property type="match status" value="1"/>
</dbReference>
<dbReference type="PANTHER" id="PTHR24006">
    <property type="entry name" value="UBIQUITIN CARBOXYL-TERMINAL HYDROLASE"/>
    <property type="match status" value="1"/>
</dbReference>
<dbReference type="InterPro" id="IPR008974">
    <property type="entry name" value="TRAF-like"/>
</dbReference>
<reference evidence="3 4" key="1">
    <citation type="journal article" date="2012" name="Nat. Genet.">
        <title>Plasmodium cynomolgi genome sequences provide insight into Plasmodium vivax and the monkey malaria clade.</title>
        <authorList>
            <person name="Tachibana S."/>
            <person name="Sullivan S.A."/>
            <person name="Kawai S."/>
            <person name="Nakamura S."/>
            <person name="Kim H.R."/>
            <person name="Goto N."/>
            <person name="Arisue N."/>
            <person name="Palacpac N.M.Q."/>
            <person name="Honma H."/>
            <person name="Yagi M."/>
            <person name="Tougan T."/>
            <person name="Katakai Y."/>
            <person name="Kaneko O."/>
            <person name="Mita T."/>
            <person name="Kita K."/>
            <person name="Yasutomi Y."/>
            <person name="Sutton P.L."/>
            <person name="Shakhbatyan R."/>
            <person name="Horii T."/>
            <person name="Yasunaga T."/>
            <person name="Barnwell J.W."/>
            <person name="Escalante A.A."/>
            <person name="Carlton J.M."/>
            <person name="Tanabe K."/>
        </authorList>
    </citation>
    <scope>NUCLEOTIDE SEQUENCE [LARGE SCALE GENOMIC DNA]</scope>
    <source>
        <strain evidence="3 4">B</strain>
    </source>
</reference>
<feature type="region of interest" description="Disordered" evidence="1">
    <location>
        <begin position="1395"/>
        <end position="1424"/>
    </location>
</feature>
<feature type="compositionally biased region" description="Low complexity" evidence="1">
    <location>
        <begin position="1372"/>
        <end position="1381"/>
    </location>
</feature>
<name>K6UPQ5_PLACD</name>
<feature type="region of interest" description="Disordered" evidence="1">
    <location>
        <begin position="344"/>
        <end position="405"/>
    </location>
</feature>
<dbReference type="PROSITE" id="PS50235">
    <property type="entry name" value="USP_3"/>
    <property type="match status" value="1"/>
</dbReference>
<feature type="region of interest" description="Disordered" evidence="1">
    <location>
        <begin position="2040"/>
        <end position="2073"/>
    </location>
</feature>
<feature type="compositionally biased region" description="Polar residues" evidence="1">
    <location>
        <begin position="468"/>
        <end position="477"/>
    </location>
</feature>